<evidence type="ECO:0000313" key="2">
    <source>
        <dbReference type="Proteomes" id="UP000011560"/>
    </source>
</evidence>
<dbReference type="Proteomes" id="UP000011560">
    <property type="component" value="Unassembled WGS sequence"/>
</dbReference>
<dbReference type="STRING" id="1227490.C479_05148"/>
<sequence>MQDRVDHARSSWVATAGHSTVRLETARLATSERPGRCVVRGADRDRTTYMRSAPSWGRDR</sequence>
<keyword evidence="2" id="KW-1185">Reference proteome</keyword>
<comment type="caution">
    <text evidence="1">The sequence shown here is derived from an EMBL/GenBank/DDBJ whole genome shotgun (WGS) entry which is preliminary data.</text>
</comment>
<dbReference type="EMBL" id="AOIQ01000009">
    <property type="protein sequence ID" value="ELZ12167.1"/>
    <property type="molecule type" value="Genomic_DNA"/>
</dbReference>
<dbReference type="AlphaFoldDB" id="M0BNV6"/>
<proteinExistence type="predicted"/>
<evidence type="ECO:0000313" key="1">
    <source>
        <dbReference type="EMBL" id="ELZ12167.1"/>
    </source>
</evidence>
<name>M0BNV6_9EURY</name>
<accession>M0BNV6</accession>
<gene>
    <name evidence="1" type="ORF">C479_05148</name>
</gene>
<protein>
    <submittedName>
        <fullName evidence="1">Uncharacterized protein</fullName>
    </submittedName>
</protein>
<organism evidence="1 2">
    <name type="scientific">Halovivax asiaticus JCM 14624</name>
    <dbReference type="NCBI Taxonomy" id="1227490"/>
    <lineage>
        <taxon>Archaea</taxon>
        <taxon>Methanobacteriati</taxon>
        <taxon>Methanobacteriota</taxon>
        <taxon>Stenosarchaea group</taxon>
        <taxon>Halobacteria</taxon>
        <taxon>Halobacteriales</taxon>
        <taxon>Natrialbaceae</taxon>
        <taxon>Halovivax</taxon>
    </lineage>
</organism>
<reference evidence="1 2" key="1">
    <citation type="journal article" date="2014" name="PLoS Genet.">
        <title>Phylogenetically driven sequencing of extremely halophilic archaea reveals strategies for static and dynamic osmo-response.</title>
        <authorList>
            <person name="Becker E.A."/>
            <person name="Seitzer P.M."/>
            <person name="Tritt A."/>
            <person name="Larsen D."/>
            <person name="Krusor M."/>
            <person name="Yao A.I."/>
            <person name="Wu D."/>
            <person name="Madern D."/>
            <person name="Eisen J.A."/>
            <person name="Darling A.E."/>
            <person name="Facciotti M.T."/>
        </authorList>
    </citation>
    <scope>NUCLEOTIDE SEQUENCE [LARGE SCALE GENOMIC DNA]</scope>
    <source>
        <strain evidence="1 2">JCM 14624</strain>
    </source>
</reference>